<evidence type="ECO:0000259" key="16">
    <source>
        <dbReference type="PROSITE" id="PS50968"/>
    </source>
</evidence>
<dbReference type="InterPro" id="IPR000089">
    <property type="entry name" value="Biotin_lipoyl"/>
</dbReference>
<dbReference type="InterPro" id="IPR055268">
    <property type="entry name" value="PCB-like"/>
</dbReference>
<dbReference type="SUPFAM" id="SSF51569">
    <property type="entry name" value="Aldolase"/>
    <property type="match status" value="1"/>
</dbReference>
<dbReference type="InterPro" id="IPR011054">
    <property type="entry name" value="Rudment_hybrid_motif"/>
</dbReference>
<dbReference type="STRING" id="947166.A0A1D1UM40"/>
<dbReference type="InterPro" id="IPR013785">
    <property type="entry name" value="Aldolase_TIM"/>
</dbReference>
<dbReference type="PANTHER" id="PTHR43778:SF2">
    <property type="entry name" value="PYRUVATE CARBOXYLASE, MITOCHONDRIAL"/>
    <property type="match status" value="1"/>
</dbReference>
<dbReference type="SUPFAM" id="SSF89000">
    <property type="entry name" value="post-HMGL domain-like"/>
    <property type="match status" value="1"/>
</dbReference>
<dbReference type="InterPro" id="IPR011053">
    <property type="entry name" value="Single_hybrid_motif"/>
</dbReference>
<evidence type="ECO:0000259" key="19">
    <source>
        <dbReference type="PROSITE" id="PS50991"/>
    </source>
</evidence>
<keyword evidence="4" id="KW-0312">Gluconeogenesis</keyword>
<evidence type="ECO:0000256" key="5">
    <source>
        <dbReference type="ARBA" id="ARBA00022598"/>
    </source>
</evidence>
<evidence type="ECO:0000259" key="18">
    <source>
        <dbReference type="PROSITE" id="PS50979"/>
    </source>
</evidence>
<feature type="domain" description="Pyruvate carboxyltransferase" evidence="19">
    <location>
        <begin position="583"/>
        <end position="852"/>
    </location>
</feature>
<evidence type="ECO:0000313" key="20">
    <source>
        <dbReference type="EMBL" id="GAU89475.1"/>
    </source>
</evidence>
<dbReference type="PROSITE" id="PS50979">
    <property type="entry name" value="BC"/>
    <property type="match status" value="1"/>
</dbReference>
<feature type="binding site" evidence="13">
    <location>
        <position position="664"/>
    </location>
    <ligand>
        <name>substrate</name>
    </ligand>
</feature>
<dbReference type="FunFam" id="3.30.470.20:FF:000012">
    <property type="entry name" value="Pyruvate carboxylase"/>
    <property type="match status" value="1"/>
</dbReference>
<dbReference type="FunFam" id="2.40.50.100:FF:000003">
    <property type="entry name" value="Acetyl-CoA carboxylase biotin carboxyl carrier protein"/>
    <property type="match status" value="1"/>
</dbReference>
<dbReference type="InterPro" id="IPR000891">
    <property type="entry name" value="PYR_CT"/>
</dbReference>
<feature type="binding site" evidence="14">
    <location>
        <position position="592"/>
    </location>
    <ligand>
        <name>Mn(2+)</name>
        <dbReference type="ChEBI" id="CHEBI:29035"/>
    </ligand>
</feature>
<dbReference type="InterPro" id="IPR011764">
    <property type="entry name" value="Biotin_carboxylation_dom"/>
</dbReference>
<evidence type="ECO:0000256" key="10">
    <source>
        <dbReference type="ARBA" id="ARBA00023268"/>
    </source>
</evidence>
<evidence type="ECO:0000256" key="12">
    <source>
        <dbReference type="PIRSR" id="PIRSR001594-1"/>
    </source>
</evidence>
<dbReference type="InterPro" id="IPR016185">
    <property type="entry name" value="PreATP-grasp_dom_sf"/>
</dbReference>
<dbReference type="GO" id="GO:0005524">
    <property type="term" value="F:ATP binding"/>
    <property type="evidence" value="ECO:0007669"/>
    <property type="project" value="UniProtKB-UniRule"/>
</dbReference>
<evidence type="ECO:0000256" key="6">
    <source>
        <dbReference type="ARBA" id="ARBA00022723"/>
    </source>
</evidence>
<dbReference type="Pfam" id="PF00364">
    <property type="entry name" value="Biotin_lipoyl"/>
    <property type="match status" value="1"/>
</dbReference>
<dbReference type="CDD" id="cd06850">
    <property type="entry name" value="biotinyl_domain"/>
    <property type="match status" value="1"/>
</dbReference>
<comment type="catalytic activity">
    <reaction evidence="11">
        <text>hydrogencarbonate + pyruvate + ATP = oxaloacetate + ADP + phosphate + H(+)</text>
        <dbReference type="Rhea" id="RHEA:20844"/>
        <dbReference type="ChEBI" id="CHEBI:15361"/>
        <dbReference type="ChEBI" id="CHEBI:15378"/>
        <dbReference type="ChEBI" id="CHEBI:16452"/>
        <dbReference type="ChEBI" id="CHEBI:17544"/>
        <dbReference type="ChEBI" id="CHEBI:30616"/>
        <dbReference type="ChEBI" id="CHEBI:43474"/>
        <dbReference type="ChEBI" id="CHEBI:456216"/>
        <dbReference type="EC" id="6.4.1.1"/>
    </reaction>
</comment>
<dbReference type="InterPro" id="IPR005482">
    <property type="entry name" value="Biotin_COase_C"/>
</dbReference>
<dbReference type="PROSITE" id="PS00867">
    <property type="entry name" value="CPSASE_2"/>
    <property type="match status" value="1"/>
</dbReference>
<dbReference type="FunFam" id="3.20.20.70:FF:000033">
    <property type="entry name" value="Pyruvate carboxylase"/>
    <property type="match status" value="1"/>
</dbReference>
<dbReference type="SUPFAM" id="SSF56059">
    <property type="entry name" value="Glutathione synthetase ATP-binding domain-like"/>
    <property type="match status" value="1"/>
</dbReference>
<dbReference type="Gene3D" id="2.40.50.100">
    <property type="match status" value="1"/>
</dbReference>
<dbReference type="NCBIfam" id="TIGR01235">
    <property type="entry name" value="pyruv_carbox"/>
    <property type="match status" value="1"/>
</dbReference>
<dbReference type="InterPro" id="IPR003379">
    <property type="entry name" value="Carboxylase_cons_dom"/>
</dbReference>
<comment type="function">
    <text evidence="11">Catalyzes a 2-step reaction, involving the ATP-dependent carboxylation of the covalently attached biotin in the first step and the transfer of the carboxyl group to pyruvate in the second.</text>
</comment>
<dbReference type="OrthoDB" id="196847at2759"/>
<feature type="binding site" description="via carbamate group" evidence="14">
    <location>
        <position position="761"/>
    </location>
    <ligand>
        <name>Mn(2+)</name>
        <dbReference type="ChEBI" id="CHEBI:29035"/>
    </ligand>
</feature>
<dbReference type="Gene3D" id="3.10.600.10">
    <property type="entry name" value="pyruvate carboxylase f1077a mutant domain"/>
    <property type="match status" value="1"/>
</dbReference>
<keyword evidence="9 11" id="KW-0092">Biotin</keyword>
<dbReference type="Gene3D" id="3.20.20.70">
    <property type="entry name" value="Aldolase class I"/>
    <property type="match status" value="1"/>
</dbReference>
<dbReference type="Pfam" id="PF00289">
    <property type="entry name" value="Biotin_carb_N"/>
    <property type="match status" value="1"/>
</dbReference>
<keyword evidence="7 11" id="KW-0547">Nucleotide-binding</keyword>
<feature type="binding site" evidence="13">
    <location>
        <position position="928"/>
    </location>
    <ligand>
        <name>substrate</name>
    </ligand>
</feature>
<feature type="domain" description="ATP-grasp" evidence="17">
    <location>
        <begin position="175"/>
        <end position="372"/>
    </location>
</feature>
<dbReference type="UniPathway" id="UPA00138"/>
<protein>
    <recommendedName>
        <fullName evidence="3 11">Pyruvate carboxylase</fullName>
        <ecNumber evidence="3 11">6.4.1.1</ecNumber>
    </recommendedName>
</protein>
<evidence type="ECO:0000256" key="1">
    <source>
        <dbReference type="ARBA" id="ARBA00001953"/>
    </source>
</evidence>
<dbReference type="SUPFAM" id="SSF52440">
    <property type="entry name" value="PreATP-grasp domain"/>
    <property type="match status" value="1"/>
</dbReference>
<evidence type="ECO:0000256" key="11">
    <source>
        <dbReference type="PIRNR" id="PIRNR001594"/>
    </source>
</evidence>
<dbReference type="CDD" id="cd07937">
    <property type="entry name" value="DRE_TIM_PC_TC_5S"/>
    <property type="match status" value="1"/>
</dbReference>
<dbReference type="NCBIfam" id="NF006761">
    <property type="entry name" value="PRK09282.1"/>
    <property type="match status" value="1"/>
</dbReference>
<dbReference type="AlphaFoldDB" id="A0A1D1UM40"/>
<dbReference type="PIRSF" id="PIRSF001594">
    <property type="entry name" value="Pyruv_carbox"/>
    <property type="match status" value="1"/>
</dbReference>
<keyword evidence="6 14" id="KW-0479">Metal-binding</keyword>
<dbReference type="InterPro" id="IPR011761">
    <property type="entry name" value="ATP-grasp"/>
</dbReference>
<dbReference type="EMBL" id="BDGG01000001">
    <property type="protein sequence ID" value="GAU89475.1"/>
    <property type="molecule type" value="Genomic_DNA"/>
</dbReference>
<evidence type="ECO:0000256" key="3">
    <source>
        <dbReference type="ARBA" id="ARBA00013057"/>
    </source>
</evidence>
<dbReference type="SUPFAM" id="SSF51230">
    <property type="entry name" value="Single hybrid motif"/>
    <property type="match status" value="1"/>
</dbReference>
<proteinExistence type="predicted"/>
<feature type="modified residue" description="N6-biotinyllysine" evidence="15">
    <location>
        <position position="1165"/>
    </location>
</feature>
<feature type="domain" description="Lipoyl-binding" evidence="16">
    <location>
        <begin position="1130"/>
        <end position="1199"/>
    </location>
</feature>
<dbReference type="FunFam" id="3.30.1490.20:FF:000018">
    <property type="entry name" value="Biotin carboxylase"/>
    <property type="match status" value="1"/>
</dbReference>
<feature type="domain" description="Biotin carboxylation" evidence="18">
    <location>
        <begin position="55"/>
        <end position="505"/>
    </location>
</feature>
<dbReference type="InterPro" id="IPR005481">
    <property type="entry name" value="BC-like_N"/>
</dbReference>
<feature type="binding site" evidence="14">
    <location>
        <position position="793"/>
    </location>
    <ligand>
        <name>Mn(2+)</name>
        <dbReference type="ChEBI" id="CHEBI:29035"/>
    </ligand>
</feature>
<feature type="binding site" evidence="13">
    <location>
        <position position="290"/>
    </location>
    <ligand>
        <name>ATP</name>
        <dbReference type="ChEBI" id="CHEBI:30616"/>
    </ligand>
</feature>
<name>A0A1D1UM40_RAMVA</name>
<evidence type="ECO:0000256" key="9">
    <source>
        <dbReference type="ARBA" id="ARBA00023267"/>
    </source>
</evidence>
<dbReference type="GO" id="GO:0009374">
    <property type="term" value="F:biotin binding"/>
    <property type="evidence" value="ECO:0007669"/>
    <property type="project" value="UniProtKB-ARBA"/>
</dbReference>
<evidence type="ECO:0000256" key="7">
    <source>
        <dbReference type="ARBA" id="ARBA00022741"/>
    </source>
</evidence>
<comment type="pathway">
    <text evidence="2">Carbohydrate biosynthesis; gluconeogenesis.</text>
</comment>
<feature type="binding site" evidence="13">
    <location>
        <position position="171"/>
    </location>
    <ligand>
        <name>ATP</name>
        <dbReference type="ChEBI" id="CHEBI:30616"/>
    </ligand>
</feature>
<keyword evidence="8 11" id="KW-0067">ATP-binding</keyword>
<feature type="binding site" evidence="13">
    <location>
        <position position="255"/>
    </location>
    <ligand>
        <name>ATP</name>
        <dbReference type="ChEBI" id="CHEBI:30616"/>
    </ligand>
</feature>
<feature type="modified residue" description="N6-carboxylysine" evidence="15">
    <location>
        <position position="761"/>
    </location>
</feature>
<evidence type="ECO:0000313" key="21">
    <source>
        <dbReference type="Proteomes" id="UP000186922"/>
    </source>
</evidence>
<dbReference type="NCBIfam" id="NF009554">
    <property type="entry name" value="PRK12999.1"/>
    <property type="match status" value="1"/>
</dbReference>
<organism evidence="20 21">
    <name type="scientific">Ramazzottius varieornatus</name>
    <name type="common">Water bear</name>
    <name type="synonym">Tardigrade</name>
    <dbReference type="NCBI Taxonomy" id="947166"/>
    <lineage>
        <taxon>Eukaryota</taxon>
        <taxon>Metazoa</taxon>
        <taxon>Ecdysozoa</taxon>
        <taxon>Tardigrada</taxon>
        <taxon>Eutardigrada</taxon>
        <taxon>Parachela</taxon>
        <taxon>Hypsibioidea</taxon>
        <taxon>Ramazzottiidae</taxon>
        <taxon>Ramazzottius</taxon>
    </lineage>
</organism>
<dbReference type="InterPro" id="IPR005930">
    <property type="entry name" value="Pyruv_COase"/>
</dbReference>
<dbReference type="SUPFAM" id="SSF51246">
    <property type="entry name" value="Rudiment single hybrid motif"/>
    <property type="match status" value="1"/>
</dbReference>
<dbReference type="GO" id="GO:0046872">
    <property type="term" value="F:metal ion binding"/>
    <property type="evidence" value="ECO:0007669"/>
    <property type="project" value="UniProtKB-KW"/>
</dbReference>
<evidence type="ECO:0000256" key="14">
    <source>
        <dbReference type="PIRSR" id="PIRSR001594-3"/>
    </source>
</evidence>
<dbReference type="PROSITE" id="PS50975">
    <property type="entry name" value="ATP_GRASP"/>
    <property type="match status" value="1"/>
</dbReference>
<dbReference type="InterPro" id="IPR001882">
    <property type="entry name" value="Biotin_BS"/>
</dbReference>
<keyword evidence="5 11" id="KW-0436">Ligase</keyword>
<dbReference type="SMART" id="SM00878">
    <property type="entry name" value="Biotin_carb_C"/>
    <property type="match status" value="1"/>
</dbReference>
<dbReference type="Pfam" id="PF02436">
    <property type="entry name" value="PYC_OADA"/>
    <property type="match status" value="1"/>
</dbReference>
<dbReference type="GO" id="GO:0005737">
    <property type="term" value="C:cytoplasm"/>
    <property type="evidence" value="ECO:0007669"/>
    <property type="project" value="TreeGrafter"/>
</dbReference>
<evidence type="ECO:0000259" key="17">
    <source>
        <dbReference type="PROSITE" id="PS50975"/>
    </source>
</evidence>
<dbReference type="GO" id="GO:0004736">
    <property type="term" value="F:pyruvate carboxylase activity"/>
    <property type="evidence" value="ECO:0007669"/>
    <property type="project" value="UniProtKB-EC"/>
</dbReference>
<evidence type="ECO:0000256" key="13">
    <source>
        <dbReference type="PIRSR" id="PIRSR001594-2"/>
    </source>
</evidence>
<feature type="active site" evidence="12">
    <location>
        <position position="347"/>
    </location>
</feature>
<sequence>MVQQVIHKSGLAAYSSTSGRLLVLQRKGGNPHASTRYFASAASKPSTQSQPKHEPIKSVLVANRGEIAVRIFRACTELGIRSVAIYSEQDRMQMHRQKADESYLIGKGMQPVAAYLNIPEIVRICKENDIDAVHPGYGFLSERSAFAQACEDNGIRFIGPTPDVMARLGDKVVARQTAIEAGLKVVPGTELPIENPEQATAFAEEHGLPIILKAAYGGGGKGMRVVRDYKDIKESFNRAHSEALAAFGNGALFVEKFVEKPRHIEVQLMGDGYGNVVHLHERDCSVQRRHQKIIEIAPAFHLDKSIREAMHRDAVKIGQHVGYRNAGTVEFLLAPDGKYYFIEVNARLQVEHTVTEEVTGVDLVQTQIKVAEGQSLPELGLTQDKIKASGAAIQCRVTTEDPAKNFQPDSGRIEVFRSGEGFGIRLDGASAFSGAVISPFYDSLLVKVIAKASNLESAAAKMTRALREFRVRGVKTNIPFILNVINHEKFKAGALDTSFLDEHPELFQLNTGQDRASKLIHYLANVMVNGPMTPFGNKQLLPASITPTVPSYEFHNATEGWRDVLKQQGPQGLAKKIRQHKQLLLTDTTLRDAHQSLLATRVRTYDMKRIAPFVSSTMPQLFSMENWGGATFDVAMRFLYECPWERLRTLSAATPNILTQCLVRGANGVGYTSYPDNAIFKFCDVAHRNGMDIFRVFDALNYLPNLTMGIEAAGKSGAVVEGAIAYSGDISDPRKKKYTLEYYMQLADELIKTGIHILCIKDMAGLLKPVAAKRLIGSLREKYPDIPIHVHTHDTAGAGVATLLACSEAGADIVDVAVDSMSGMTSQPSMGAVVAALQDTERSTGLNLERVHEYSAYWEQTRMLYAPFECAVTMKTGNSDVYDNEIPGGQYTNLQFQAFSLGLGDQFEEVKKRYREANLLLGDIVKVTPTSKVVGDLAQFMVQNKLDGKAVQEKAGDLSFPSSVIEYLQGHLGVPPGGFPEPFRSKVLKDLPKVSGRRGAEMPPLDFEKLHQELQDKFGRRIDAETDVMSAAMYPKVAEEYFQFRNQYGPVDTLATRIFLLGPKVGEEFNVEIEQGKILHFKVLAIGDVSDRGDREVFFEMNGQFRSTYIRDAKAKKSADIRPKMQKGKREHVGSPMMGTILEVPVKEGDTVEKGQAVAVLSAMKMEMVVQAPFNGKISRVHITPNAKVEADDLLVEMSAS</sequence>
<dbReference type="Pfam" id="PF02786">
    <property type="entry name" value="CPSase_L_D2"/>
    <property type="match status" value="1"/>
</dbReference>
<evidence type="ECO:0000256" key="4">
    <source>
        <dbReference type="ARBA" id="ARBA00022432"/>
    </source>
</evidence>
<dbReference type="InterPro" id="IPR005479">
    <property type="entry name" value="CPAse_ATP-bd"/>
</dbReference>
<comment type="cofactor">
    <cofactor evidence="1 11">
        <name>biotin</name>
        <dbReference type="ChEBI" id="CHEBI:57586"/>
    </cofactor>
</comment>
<dbReference type="PANTHER" id="PTHR43778">
    <property type="entry name" value="PYRUVATE CARBOXYLASE"/>
    <property type="match status" value="1"/>
</dbReference>
<dbReference type="Proteomes" id="UP000186922">
    <property type="component" value="Unassembled WGS sequence"/>
</dbReference>
<feature type="binding site" evidence="14">
    <location>
        <position position="791"/>
    </location>
    <ligand>
        <name>Mn(2+)</name>
        <dbReference type="ChEBI" id="CHEBI:29035"/>
    </ligand>
</feature>
<dbReference type="FunFam" id="3.40.50.20:FF:000010">
    <property type="entry name" value="Propionyl-CoA carboxylase subunit alpha"/>
    <property type="match status" value="1"/>
</dbReference>
<gene>
    <name evidence="20" type="primary">RvY_02023-1</name>
    <name evidence="20" type="synonym">RvY_02023.1</name>
    <name evidence="20" type="ORF">RvY_02023</name>
</gene>
<comment type="caution">
    <text evidence="20">The sequence shown here is derived from an EMBL/GenBank/DDBJ whole genome shotgun (WGS) entry which is preliminary data.</text>
</comment>
<keyword evidence="10" id="KW-0511">Multifunctional enzyme</keyword>
<reference evidence="20 21" key="1">
    <citation type="journal article" date="2016" name="Nat. Commun.">
        <title>Extremotolerant tardigrade genome and improved radiotolerance of human cultured cells by tardigrade-unique protein.</title>
        <authorList>
            <person name="Hashimoto T."/>
            <person name="Horikawa D.D."/>
            <person name="Saito Y."/>
            <person name="Kuwahara H."/>
            <person name="Kozuka-Hata H."/>
            <person name="Shin-I T."/>
            <person name="Minakuchi Y."/>
            <person name="Ohishi K."/>
            <person name="Motoyama A."/>
            <person name="Aizu T."/>
            <person name="Enomoto A."/>
            <person name="Kondo K."/>
            <person name="Tanaka S."/>
            <person name="Hara Y."/>
            <person name="Koshikawa S."/>
            <person name="Sagara H."/>
            <person name="Miura T."/>
            <person name="Yokobori S."/>
            <person name="Miyagawa K."/>
            <person name="Suzuki Y."/>
            <person name="Kubo T."/>
            <person name="Oyama M."/>
            <person name="Kohara Y."/>
            <person name="Fujiyama A."/>
            <person name="Arakawa K."/>
            <person name="Katayama T."/>
            <person name="Toyoda A."/>
            <person name="Kunieda T."/>
        </authorList>
    </citation>
    <scope>NUCLEOTIDE SEQUENCE [LARGE SCALE GENOMIC DNA]</scope>
    <source>
        <strain evidence="20 21">YOKOZUNA-1</strain>
    </source>
</reference>
<dbReference type="PROSITE" id="PS50991">
    <property type="entry name" value="PYR_CT"/>
    <property type="match status" value="1"/>
</dbReference>
<dbReference type="EC" id="6.4.1.1" evidence="3 11"/>
<dbReference type="Pfam" id="PF02785">
    <property type="entry name" value="Biotin_carb_C"/>
    <property type="match status" value="1"/>
</dbReference>
<accession>A0A1D1UM40</accession>
<evidence type="ECO:0000256" key="15">
    <source>
        <dbReference type="PIRSR" id="PIRSR001594-4"/>
    </source>
</evidence>
<keyword evidence="21" id="KW-1185">Reference proteome</keyword>
<dbReference type="Pfam" id="PF00682">
    <property type="entry name" value="HMGL-like"/>
    <property type="match status" value="1"/>
</dbReference>
<dbReference type="Gene3D" id="3.30.470.20">
    <property type="entry name" value="ATP-grasp fold, B domain"/>
    <property type="match status" value="1"/>
</dbReference>
<evidence type="ECO:0000256" key="2">
    <source>
        <dbReference type="ARBA" id="ARBA00004742"/>
    </source>
</evidence>
<dbReference type="PROSITE" id="PS00188">
    <property type="entry name" value="BIOTIN"/>
    <property type="match status" value="1"/>
</dbReference>
<dbReference type="GO" id="GO:0006094">
    <property type="term" value="P:gluconeogenesis"/>
    <property type="evidence" value="ECO:0007669"/>
    <property type="project" value="UniProtKB-UniPathway"/>
</dbReference>
<dbReference type="PROSITE" id="PS50968">
    <property type="entry name" value="BIOTINYL_LIPOYL"/>
    <property type="match status" value="1"/>
</dbReference>
<evidence type="ECO:0000256" key="8">
    <source>
        <dbReference type="ARBA" id="ARBA00022840"/>
    </source>
</evidence>